<evidence type="ECO:0000256" key="1">
    <source>
        <dbReference type="SAM" id="Coils"/>
    </source>
</evidence>
<keyword evidence="1" id="KW-0175">Coiled coil</keyword>
<accession>A0ABD2MFU9</accession>
<evidence type="ECO:0000313" key="3">
    <source>
        <dbReference type="Proteomes" id="UP001516400"/>
    </source>
</evidence>
<reference evidence="2 3" key="1">
    <citation type="journal article" date="2021" name="BMC Biol.">
        <title>Horizontally acquired antibacterial genes associated with adaptive radiation of ladybird beetles.</title>
        <authorList>
            <person name="Li H.S."/>
            <person name="Tang X.F."/>
            <person name="Huang Y.H."/>
            <person name="Xu Z.Y."/>
            <person name="Chen M.L."/>
            <person name="Du X.Y."/>
            <person name="Qiu B.Y."/>
            <person name="Chen P.T."/>
            <person name="Zhang W."/>
            <person name="Slipinski A."/>
            <person name="Escalona H.E."/>
            <person name="Waterhouse R.M."/>
            <person name="Zwick A."/>
            <person name="Pang H."/>
        </authorList>
    </citation>
    <scope>NUCLEOTIDE SEQUENCE [LARGE SCALE GENOMIC DNA]</scope>
    <source>
        <strain evidence="2">SYSU2018</strain>
    </source>
</reference>
<dbReference type="Proteomes" id="UP001516400">
    <property type="component" value="Unassembled WGS sequence"/>
</dbReference>
<organism evidence="2 3">
    <name type="scientific">Cryptolaemus montrouzieri</name>
    <dbReference type="NCBI Taxonomy" id="559131"/>
    <lineage>
        <taxon>Eukaryota</taxon>
        <taxon>Metazoa</taxon>
        <taxon>Ecdysozoa</taxon>
        <taxon>Arthropoda</taxon>
        <taxon>Hexapoda</taxon>
        <taxon>Insecta</taxon>
        <taxon>Pterygota</taxon>
        <taxon>Neoptera</taxon>
        <taxon>Endopterygota</taxon>
        <taxon>Coleoptera</taxon>
        <taxon>Polyphaga</taxon>
        <taxon>Cucujiformia</taxon>
        <taxon>Coccinelloidea</taxon>
        <taxon>Coccinellidae</taxon>
        <taxon>Scymninae</taxon>
        <taxon>Scymnini</taxon>
        <taxon>Cryptolaemus</taxon>
    </lineage>
</organism>
<gene>
    <name evidence="2" type="ORF">HHI36_009492</name>
</gene>
<protein>
    <submittedName>
        <fullName evidence="2">Uncharacterized protein</fullName>
    </submittedName>
</protein>
<proteinExistence type="predicted"/>
<evidence type="ECO:0000313" key="2">
    <source>
        <dbReference type="EMBL" id="KAL3265282.1"/>
    </source>
</evidence>
<sequence>MAQAFVTTYRNHYRWHKEPLRKSKRPLDRHAATAPPGDYWIDSTLRKQHKDINVPYAQALINQSTGRQMFSTYQVNYCADALRTKRRAMQKAVQLAAGEKTSESADQSFENELLKYCEELYNPKTTKLLPPTETTRRVHGYIRPESMYTPLTHYQMVYGRAGYNIMRNPMHYLNVQKEKDENSSFPLCLPSDVIERNAFKRCEELKTERRKKEKQEREKKLDKIIENLDRCTNYVNDDKTCSCGIFI</sequence>
<keyword evidence="3" id="KW-1185">Reference proteome</keyword>
<dbReference type="EMBL" id="JABFTP020000001">
    <property type="protein sequence ID" value="KAL3265282.1"/>
    <property type="molecule type" value="Genomic_DNA"/>
</dbReference>
<name>A0ABD2MFU9_9CUCU</name>
<feature type="coiled-coil region" evidence="1">
    <location>
        <begin position="195"/>
        <end position="222"/>
    </location>
</feature>
<comment type="caution">
    <text evidence="2">The sequence shown here is derived from an EMBL/GenBank/DDBJ whole genome shotgun (WGS) entry which is preliminary data.</text>
</comment>
<dbReference type="AlphaFoldDB" id="A0ABD2MFU9"/>